<gene>
    <name evidence="3" type="ORF">JKP88DRAFT_350127</name>
</gene>
<comment type="caution">
    <text evidence="3">The sequence shown here is derived from an EMBL/GenBank/DDBJ whole genome shotgun (WGS) entry which is preliminary data.</text>
</comment>
<proteinExistence type="predicted"/>
<protein>
    <submittedName>
        <fullName evidence="3">Uncharacterized protein</fullName>
    </submittedName>
</protein>
<name>A0A836CC91_9STRA</name>
<accession>A0A836CC91</accession>
<feature type="signal peptide" evidence="2">
    <location>
        <begin position="1"/>
        <end position="20"/>
    </location>
</feature>
<dbReference type="Proteomes" id="UP000664859">
    <property type="component" value="Unassembled WGS sequence"/>
</dbReference>
<keyword evidence="2" id="KW-0732">Signal</keyword>
<keyword evidence="4" id="KW-1185">Reference proteome</keyword>
<sequence length="209" mass="23249">MRCRTASLLLLLGAVLLVNAKIFKTDVPSNLADEINDVALAKLASSHSCMAPHRFAVQGMRCQRAIEKVRHEATTSPRLIPCLAERLEIDLITGCSAYVTADYRPERGRKRKHKGAGKDDKPKHDHHRRHSCEKAYFTFHTKDMDCEEAKTRVEKVISKSSHKSQCMANASVEVLQGCDAPRTKDYRVSRVVLLCDTATNTVCADATNG</sequence>
<feature type="region of interest" description="Disordered" evidence="1">
    <location>
        <begin position="106"/>
        <end position="128"/>
    </location>
</feature>
<evidence type="ECO:0000256" key="2">
    <source>
        <dbReference type="SAM" id="SignalP"/>
    </source>
</evidence>
<feature type="chain" id="PRO_5032283251" evidence="2">
    <location>
        <begin position="21"/>
        <end position="209"/>
    </location>
</feature>
<dbReference type="AlphaFoldDB" id="A0A836CC91"/>
<organism evidence="3 4">
    <name type="scientific">Tribonema minus</name>
    <dbReference type="NCBI Taxonomy" id="303371"/>
    <lineage>
        <taxon>Eukaryota</taxon>
        <taxon>Sar</taxon>
        <taxon>Stramenopiles</taxon>
        <taxon>Ochrophyta</taxon>
        <taxon>PX clade</taxon>
        <taxon>Xanthophyceae</taxon>
        <taxon>Tribonematales</taxon>
        <taxon>Tribonemataceae</taxon>
        <taxon>Tribonema</taxon>
    </lineage>
</organism>
<reference evidence="3" key="1">
    <citation type="submission" date="2021-02" db="EMBL/GenBank/DDBJ databases">
        <title>First Annotated Genome of the Yellow-green Alga Tribonema minus.</title>
        <authorList>
            <person name="Mahan K.M."/>
        </authorList>
    </citation>
    <scope>NUCLEOTIDE SEQUENCE</scope>
    <source>
        <strain evidence="3">UTEX B ZZ1240</strain>
    </source>
</reference>
<evidence type="ECO:0000313" key="4">
    <source>
        <dbReference type="Proteomes" id="UP000664859"/>
    </source>
</evidence>
<evidence type="ECO:0000313" key="3">
    <source>
        <dbReference type="EMBL" id="KAG5178871.1"/>
    </source>
</evidence>
<dbReference type="EMBL" id="JAFCMP010000511">
    <property type="protein sequence ID" value="KAG5178871.1"/>
    <property type="molecule type" value="Genomic_DNA"/>
</dbReference>
<evidence type="ECO:0000256" key="1">
    <source>
        <dbReference type="SAM" id="MobiDB-lite"/>
    </source>
</evidence>